<feature type="region of interest" description="Disordered" evidence="1">
    <location>
        <begin position="46"/>
        <end position="86"/>
    </location>
</feature>
<keyword evidence="2" id="KW-0812">Transmembrane</keyword>
<comment type="caution">
    <text evidence="3">The sequence shown here is derived from an EMBL/GenBank/DDBJ whole genome shotgun (WGS) entry which is preliminary data.</text>
</comment>
<evidence type="ECO:0000313" key="4">
    <source>
        <dbReference type="Proteomes" id="UP000051647"/>
    </source>
</evidence>
<organism evidence="3 4">
    <name type="scientific">Companilactobacillus versmoldensis DSM 14857 = KCTC 3814</name>
    <dbReference type="NCBI Taxonomy" id="1423815"/>
    <lineage>
        <taxon>Bacteria</taxon>
        <taxon>Bacillati</taxon>
        <taxon>Bacillota</taxon>
        <taxon>Bacilli</taxon>
        <taxon>Lactobacillales</taxon>
        <taxon>Lactobacillaceae</taxon>
        <taxon>Companilactobacillus</taxon>
    </lineage>
</organism>
<dbReference type="EMBL" id="AZFA01000002">
    <property type="protein sequence ID" value="KRL68188.1"/>
    <property type="molecule type" value="Genomic_DNA"/>
</dbReference>
<evidence type="ECO:0000256" key="2">
    <source>
        <dbReference type="SAM" id="Phobius"/>
    </source>
</evidence>
<evidence type="ECO:0000256" key="1">
    <source>
        <dbReference type="SAM" id="MobiDB-lite"/>
    </source>
</evidence>
<dbReference type="Proteomes" id="UP000051647">
    <property type="component" value="Unassembled WGS sequence"/>
</dbReference>
<dbReference type="OrthoDB" id="10016879at2"/>
<protein>
    <submittedName>
        <fullName evidence="3">Uncharacterized protein</fullName>
    </submittedName>
</protein>
<keyword evidence="2" id="KW-1133">Transmembrane helix</keyword>
<gene>
    <name evidence="3" type="ORF">FC27_GL000929</name>
</gene>
<dbReference type="PATRIC" id="fig|1423815.3.peg.950"/>
<feature type="compositionally biased region" description="Gly residues" evidence="1">
    <location>
        <begin position="53"/>
        <end position="67"/>
    </location>
</feature>
<evidence type="ECO:0000313" key="3">
    <source>
        <dbReference type="EMBL" id="KRL68188.1"/>
    </source>
</evidence>
<keyword evidence="2" id="KW-0472">Membrane</keyword>
<feature type="transmembrane region" description="Helical" evidence="2">
    <location>
        <begin position="102"/>
        <end position="123"/>
    </location>
</feature>
<proteinExistence type="predicted"/>
<dbReference type="AlphaFoldDB" id="A0A0R1SGI1"/>
<accession>A0A0R1SGI1</accession>
<name>A0A0R1SGI1_9LACO</name>
<sequence length="136" mass="14869">MWRIVKYCFVLLIPILMLWQLQPTIVKADSQSSYYDITLTQHDLNGDGDTSAGSGGSGGNVSNGNNGGNNQITKAPGTDVTSSQPKTALSGLLPQTGNLQQGVLLGLLVLILSLVMWMIFLLFKNRRRRNTNEKFD</sequence>
<keyword evidence="4" id="KW-1185">Reference proteome</keyword>
<dbReference type="RefSeq" id="WP_010624028.1">
    <property type="nucleotide sequence ID" value="NZ_AZFA01000002.1"/>
</dbReference>
<reference evidence="3 4" key="1">
    <citation type="journal article" date="2015" name="Genome Announc.">
        <title>Expanding the biotechnology potential of lactobacilli through comparative genomics of 213 strains and associated genera.</title>
        <authorList>
            <person name="Sun Z."/>
            <person name="Harris H.M."/>
            <person name="McCann A."/>
            <person name="Guo C."/>
            <person name="Argimon S."/>
            <person name="Zhang W."/>
            <person name="Yang X."/>
            <person name="Jeffery I.B."/>
            <person name="Cooney J.C."/>
            <person name="Kagawa T.F."/>
            <person name="Liu W."/>
            <person name="Song Y."/>
            <person name="Salvetti E."/>
            <person name="Wrobel A."/>
            <person name="Rasinkangas P."/>
            <person name="Parkhill J."/>
            <person name="Rea M.C."/>
            <person name="O'Sullivan O."/>
            <person name="Ritari J."/>
            <person name="Douillard F.P."/>
            <person name="Paul Ross R."/>
            <person name="Yang R."/>
            <person name="Briner A.E."/>
            <person name="Felis G.E."/>
            <person name="de Vos W.M."/>
            <person name="Barrangou R."/>
            <person name="Klaenhammer T.R."/>
            <person name="Caufield P.W."/>
            <person name="Cui Y."/>
            <person name="Zhang H."/>
            <person name="O'Toole P.W."/>
        </authorList>
    </citation>
    <scope>NUCLEOTIDE SEQUENCE [LARGE SCALE GENOMIC DNA]</scope>
    <source>
        <strain evidence="3 4">DSM 14857</strain>
    </source>
</reference>
<dbReference type="STRING" id="1423815.FC27_GL000929"/>